<reference evidence="3" key="1">
    <citation type="submission" date="2021-06" db="EMBL/GenBank/DDBJ databases">
        <authorList>
            <person name="Kallberg Y."/>
            <person name="Tangrot J."/>
            <person name="Rosling A."/>
        </authorList>
    </citation>
    <scope>NUCLEOTIDE SEQUENCE</scope>
    <source>
        <strain evidence="3">BR232B</strain>
    </source>
</reference>
<evidence type="ECO:0000313" key="3">
    <source>
        <dbReference type="EMBL" id="CAG8502361.1"/>
    </source>
</evidence>
<dbReference type="OrthoDB" id="10324951at2759"/>
<accession>A0A9N8ZP12</accession>
<proteinExistence type="predicted"/>
<dbReference type="Proteomes" id="UP000789739">
    <property type="component" value="Unassembled WGS sequence"/>
</dbReference>
<protein>
    <submittedName>
        <fullName evidence="3">6818_t:CDS:1</fullName>
    </submittedName>
</protein>
<evidence type="ECO:0000313" key="4">
    <source>
        <dbReference type="Proteomes" id="UP000789739"/>
    </source>
</evidence>
<organism evidence="3 4">
    <name type="scientific">Paraglomus brasilianum</name>
    <dbReference type="NCBI Taxonomy" id="144538"/>
    <lineage>
        <taxon>Eukaryota</taxon>
        <taxon>Fungi</taxon>
        <taxon>Fungi incertae sedis</taxon>
        <taxon>Mucoromycota</taxon>
        <taxon>Glomeromycotina</taxon>
        <taxon>Glomeromycetes</taxon>
        <taxon>Paraglomerales</taxon>
        <taxon>Paraglomeraceae</taxon>
        <taxon>Paraglomus</taxon>
    </lineage>
</organism>
<gene>
    <name evidence="3" type="ORF">PBRASI_LOCUS2675</name>
</gene>
<comment type="caution">
    <text evidence="3">The sequence shown here is derived from an EMBL/GenBank/DDBJ whole genome shotgun (WGS) entry which is preliminary data.</text>
</comment>
<sequence>MDSLILDSSNSTSIDETTLQLTPIHDNTHSLPEDDLDLEFETYMLLRATAEEIIPIASPSKVSYIENRKNIHATYFQKSERIRTRNKLNRAKVFTSEQLRSLKCYARKEEQKRAVLDTKEDSDDDLVVDYSEPPKISTTLLASKPFSKKAVYSDKEFWEELRQRTALKTLQEVQERQMKRLASASLRETIEKEMRMASANNLNQTNNDEIISDSDEDYVETIYSDDEDDAVGHDRSITEQDSDNNLEFSINSPKIHAVHEQVRPHSEYVDVEAVVSEDEFFDAGGSDKEYDFGEDENMNEFIVRTKGKRGNASKARAYWGQIELEEDVQQINKLHMDIKSGALRKRRRDEDNLGDLFSSDDDSVYGRRGRRRHRHSDSDSEESYHVQSASEDDQSVSQTDRATMDPDLDLDYGHSDVEIEASKSHSQSANIMTSDEILELVNESYVEYCEVD</sequence>
<dbReference type="Pfam" id="PF09444">
    <property type="entry name" value="MRC1"/>
    <property type="match status" value="1"/>
</dbReference>
<dbReference type="EMBL" id="CAJVPI010000217">
    <property type="protein sequence ID" value="CAG8502361.1"/>
    <property type="molecule type" value="Genomic_DNA"/>
</dbReference>
<feature type="region of interest" description="Disordered" evidence="1">
    <location>
        <begin position="352"/>
        <end position="412"/>
    </location>
</feature>
<evidence type="ECO:0000259" key="2">
    <source>
        <dbReference type="Pfam" id="PF09444"/>
    </source>
</evidence>
<keyword evidence="4" id="KW-1185">Reference proteome</keyword>
<evidence type="ECO:0000256" key="1">
    <source>
        <dbReference type="SAM" id="MobiDB-lite"/>
    </source>
</evidence>
<feature type="domain" description="DNA replication checkpoint mediator MRC1" evidence="2">
    <location>
        <begin position="265"/>
        <end position="376"/>
    </location>
</feature>
<dbReference type="AlphaFoldDB" id="A0A9N8ZP12"/>
<name>A0A9N8ZP12_9GLOM</name>
<dbReference type="InterPro" id="IPR018564">
    <property type="entry name" value="Repl_chkpnt_MRC1_dom"/>
</dbReference>